<sequence length="177" mass="18573">MTLYLYRLMGAATLDAGMYESIEADRGTTVQAAITVLLASLAAGIGASGWYGAHPFTLVAVSVVACAVWVVWAVLIFHIGTRILPSTDTRVTLDELLRTTGFSAAPGLLLSVAVVHGMSVPVFVATGLWMLATMIVAVQHALDYASPWRALAVCLVAMTIVITLTVTLGVVWGPALS</sequence>
<feature type="transmembrane region" description="Helical" evidence="1">
    <location>
        <begin position="150"/>
        <end position="172"/>
    </location>
</feature>
<evidence type="ECO:0008006" key="4">
    <source>
        <dbReference type="Google" id="ProtNLM"/>
    </source>
</evidence>
<dbReference type="RefSeq" id="WP_110173887.1">
    <property type="nucleotide sequence ID" value="NZ_CP015136.1"/>
</dbReference>
<reference evidence="3" key="2">
    <citation type="submission" date="2016-04" db="EMBL/GenBank/DDBJ databases">
        <title>First Complete Genome Sequence of a Subdivision 6 Acidobacterium.</title>
        <authorList>
            <person name="Huang S."/>
            <person name="Vieira S."/>
            <person name="Bunk B."/>
            <person name="Riedel T."/>
            <person name="Sproeer C."/>
            <person name="Overmann J."/>
        </authorList>
    </citation>
    <scope>NUCLEOTIDE SEQUENCE [LARGE SCALE GENOMIC DNA]</scope>
    <source>
        <strain evidence="3">DSM 100886 HEG_-6_39</strain>
    </source>
</reference>
<dbReference type="OrthoDB" id="565087at2"/>
<dbReference type="AlphaFoldDB" id="A0A143PVM1"/>
<feature type="transmembrane region" description="Helical" evidence="1">
    <location>
        <begin position="59"/>
        <end position="84"/>
    </location>
</feature>
<accession>A0A143PVM1</accession>
<organism evidence="2 3">
    <name type="scientific">Luteitalea pratensis</name>
    <dbReference type="NCBI Taxonomy" id="1855912"/>
    <lineage>
        <taxon>Bacteria</taxon>
        <taxon>Pseudomonadati</taxon>
        <taxon>Acidobacteriota</taxon>
        <taxon>Vicinamibacteria</taxon>
        <taxon>Vicinamibacterales</taxon>
        <taxon>Vicinamibacteraceae</taxon>
        <taxon>Luteitalea</taxon>
    </lineage>
</organism>
<dbReference type="Proteomes" id="UP000076079">
    <property type="component" value="Chromosome"/>
</dbReference>
<reference evidence="2 3" key="1">
    <citation type="journal article" date="2016" name="Genome Announc.">
        <title>First Complete Genome Sequence of a Subdivision 6 Acidobacterium Strain.</title>
        <authorList>
            <person name="Huang S."/>
            <person name="Vieira S."/>
            <person name="Bunk B."/>
            <person name="Riedel T."/>
            <person name="Sproer C."/>
            <person name="Overmann J."/>
        </authorList>
    </citation>
    <scope>NUCLEOTIDE SEQUENCE [LARGE SCALE GENOMIC DNA]</scope>
    <source>
        <strain evidence="3">DSM 100886 HEG_-6_39</strain>
    </source>
</reference>
<keyword evidence="1" id="KW-0812">Transmembrane</keyword>
<gene>
    <name evidence="2" type="ORF">LuPra_05706</name>
</gene>
<keyword evidence="3" id="KW-1185">Reference proteome</keyword>
<feature type="transmembrane region" description="Helical" evidence="1">
    <location>
        <begin position="120"/>
        <end position="138"/>
    </location>
</feature>
<dbReference type="EMBL" id="CP015136">
    <property type="protein sequence ID" value="AMY12431.1"/>
    <property type="molecule type" value="Genomic_DNA"/>
</dbReference>
<keyword evidence="1" id="KW-1133">Transmembrane helix</keyword>
<dbReference type="STRING" id="1855912.LuPra_05706"/>
<evidence type="ECO:0000256" key="1">
    <source>
        <dbReference type="SAM" id="Phobius"/>
    </source>
</evidence>
<proteinExistence type="predicted"/>
<feature type="transmembrane region" description="Helical" evidence="1">
    <location>
        <begin position="32"/>
        <end position="53"/>
    </location>
</feature>
<evidence type="ECO:0000313" key="3">
    <source>
        <dbReference type="Proteomes" id="UP000076079"/>
    </source>
</evidence>
<keyword evidence="1" id="KW-0472">Membrane</keyword>
<evidence type="ECO:0000313" key="2">
    <source>
        <dbReference type="EMBL" id="AMY12431.1"/>
    </source>
</evidence>
<name>A0A143PVM1_LUTPR</name>
<dbReference type="KEGG" id="abac:LuPra_05706"/>
<protein>
    <recommendedName>
        <fullName evidence="4">Yip1 domain protein</fullName>
    </recommendedName>
</protein>